<organism evidence="2 3">
    <name type="scientific">Devosia salina</name>
    <dbReference type="NCBI Taxonomy" id="2860336"/>
    <lineage>
        <taxon>Bacteria</taxon>
        <taxon>Pseudomonadati</taxon>
        <taxon>Pseudomonadota</taxon>
        <taxon>Alphaproteobacteria</taxon>
        <taxon>Hyphomicrobiales</taxon>
        <taxon>Devosiaceae</taxon>
        <taxon>Devosia</taxon>
    </lineage>
</organism>
<dbReference type="Proteomes" id="UP000825799">
    <property type="component" value="Chromosome"/>
</dbReference>
<gene>
    <name evidence="2" type="ORF">K1X15_12800</name>
</gene>
<feature type="transmembrane region" description="Helical" evidence="1">
    <location>
        <begin position="64"/>
        <end position="84"/>
    </location>
</feature>
<feature type="transmembrane region" description="Helical" evidence="1">
    <location>
        <begin position="6"/>
        <end position="26"/>
    </location>
</feature>
<keyword evidence="1" id="KW-0812">Transmembrane</keyword>
<protein>
    <submittedName>
        <fullName evidence="2">Uncharacterized protein</fullName>
    </submittedName>
</protein>
<name>A0ABX8WBP5_9HYPH</name>
<accession>A0ABX8WBP5</accession>
<evidence type="ECO:0000313" key="2">
    <source>
        <dbReference type="EMBL" id="QYO75514.1"/>
    </source>
</evidence>
<dbReference type="RefSeq" id="WP_220304013.1">
    <property type="nucleotide sequence ID" value="NZ_CP080590.1"/>
</dbReference>
<dbReference type="EMBL" id="CP080590">
    <property type="protein sequence ID" value="QYO75514.1"/>
    <property type="molecule type" value="Genomic_DNA"/>
</dbReference>
<keyword evidence="1" id="KW-1133">Transmembrane helix</keyword>
<keyword evidence="3" id="KW-1185">Reference proteome</keyword>
<sequence>MALIALLVAQGLVFLVFIIAAFWWLFALRRFAVSRSGSTLPGLRDTLSAFKDGLSNPRYARLRWAILCSAALLVASAALVPILAPA</sequence>
<keyword evidence="1" id="KW-0472">Membrane</keyword>
<reference evidence="2 3" key="1">
    <citation type="submission" date="2021-08" db="EMBL/GenBank/DDBJ databases">
        <title>Devosia salina sp. nov., isolated from the South China Sea sediment.</title>
        <authorList>
            <person name="Zhou Z."/>
        </authorList>
    </citation>
    <scope>NUCLEOTIDE SEQUENCE [LARGE SCALE GENOMIC DNA]</scope>
    <source>
        <strain evidence="2 3">SCS-3</strain>
    </source>
</reference>
<evidence type="ECO:0000313" key="3">
    <source>
        <dbReference type="Proteomes" id="UP000825799"/>
    </source>
</evidence>
<evidence type="ECO:0000256" key="1">
    <source>
        <dbReference type="SAM" id="Phobius"/>
    </source>
</evidence>
<proteinExistence type="predicted"/>